<dbReference type="FunFam" id="3.40.50.300:FF:000689">
    <property type="entry name" value="ATP binding cassette subfamily A member 12"/>
    <property type="match status" value="1"/>
</dbReference>
<feature type="transmembrane region" description="Helical" evidence="12">
    <location>
        <begin position="2081"/>
        <end position="2105"/>
    </location>
</feature>
<dbReference type="GO" id="GO:0005524">
    <property type="term" value="F:ATP binding"/>
    <property type="evidence" value="ECO:0007669"/>
    <property type="project" value="UniProtKB-KW"/>
</dbReference>
<evidence type="ECO:0000256" key="12">
    <source>
        <dbReference type="SAM" id="Phobius"/>
    </source>
</evidence>
<dbReference type="GO" id="GO:0030659">
    <property type="term" value="C:cytoplasmic vesicle membrane"/>
    <property type="evidence" value="ECO:0007669"/>
    <property type="project" value="UniProtKB-SubCell"/>
</dbReference>
<dbReference type="GO" id="GO:0016887">
    <property type="term" value="F:ATP hydrolysis activity"/>
    <property type="evidence" value="ECO:0007669"/>
    <property type="project" value="InterPro"/>
</dbReference>
<dbReference type="GO" id="GO:0005319">
    <property type="term" value="F:lipid transporter activity"/>
    <property type="evidence" value="ECO:0007669"/>
    <property type="project" value="TreeGrafter"/>
</dbReference>
<proteinExistence type="predicted"/>
<dbReference type="Proteomes" id="UP001190640">
    <property type="component" value="Chromosome 11"/>
</dbReference>
<dbReference type="InterPro" id="IPR003439">
    <property type="entry name" value="ABC_transporter-like_ATP-bd"/>
</dbReference>
<keyword evidence="7" id="KW-1278">Translocase</keyword>
<dbReference type="InterPro" id="IPR026082">
    <property type="entry name" value="ABCA"/>
</dbReference>
<feature type="transmembrane region" description="Helical" evidence="12">
    <location>
        <begin position="2929"/>
        <end position="2951"/>
    </location>
</feature>
<dbReference type="GeneID" id="129337775"/>
<accession>A0AA97L975</accession>
<dbReference type="PANTHER" id="PTHR19229">
    <property type="entry name" value="ATP-BINDING CASSETTE TRANSPORTER SUBFAMILY A ABCA"/>
    <property type="match status" value="1"/>
</dbReference>
<keyword evidence="10 12" id="KW-0472">Membrane</keyword>
<dbReference type="CTD" id="154664"/>
<evidence type="ECO:0000256" key="10">
    <source>
        <dbReference type="ARBA" id="ARBA00023136"/>
    </source>
</evidence>
<gene>
    <name evidence="15" type="primary">ABCA13</name>
</gene>
<comment type="subcellular location">
    <subcellularLocation>
        <location evidence="1">Cytoplasmic vesicle membrane</location>
        <topology evidence="1">Multi-pass membrane protein</topology>
    </subcellularLocation>
</comment>
<evidence type="ECO:0000313" key="14">
    <source>
        <dbReference type="Proteomes" id="UP001190640"/>
    </source>
</evidence>
<feature type="transmembrane region" description="Helical" evidence="12">
    <location>
        <begin position="2784"/>
        <end position="2805"/>
    </location>
</feature>
<evidence type="ECO:0000256" key="3">
    <source>
        <dbReference type="ARBA" id="ARBA00022692"/>
    </source>
</evidence>
<dbReference type="InterPro" id="IPR003593">
    <property type="entry name" value="AAA+_ATPase"/>
</dbReference>
<keyword evidence="9" id="KW-0445">Lipid transport</keyword>
<name>A0AA97L975_EUBMA</name>
<feature type="domain" description="ABC transporter" evidence="13">
    <location>
        <begin position="2995"/>
        <end position="3233"/>
    </location>
</feature>
<dbReference type="SUPFAM" id="SSF52540">
    <property type="entry name" value="P-loop containing nucleoside triphosphate hydrolases"/>
    <property type="match status" value="2"/>
</dbReference>
<evidence type="ECO:0000259" key="13">
    <source>
        <dbReference type="PROSITE" id="PS50893"/>
    </source>
</evidence>
<keyword evidence="4" id="KW-0677">Repeat</keyword>
<dbReference type="InterPro" id="IPR056264">
    <property type="entry name" value="R2_ABCA1-4-like"/>
</dbReference>
<keyword evidence="5" id="KW-0547">Nucleotide-binding</keyword>
<dbReference type="Pfam" id="PF12698">
    <property type="entry name" value="ABC2_membrane_3"/>
    <property type="match status" value="2"/>
</dbReference>
<dbReference type="RefSeq" id="XP_054847700.1">
    <property type="nucleotide sequence ID" value="XM_054991725.1"/>
</dbReference>
<organism evidence="14 15">
    <name type="scientific">Eublepharis macularius</name>
    <name type="common">Leopard gecko</name>
    <name type="synonym">Cyrtodactylus macularius</name>
    <dbReference type="NCBI Taxonomy" id="481883"/>
    <lineage>
        <taxon>Eukaryota</taxon>
        <taxon>Metazoa</taxon>
        <taxon>Chordata</taxon>
        <taxon>Craniata</taxon>
        <taxon>Vertebrata</taxon>
        <taxon>Euteleostomi</taxon>
        <taxon>Lepidosauria</taxon>
        <taxon>Squamata</taxon>
        <taxon>Bifurcata</taxon>
        <taxon>Gekkota</taxon>
        <taxon>Eublepharidae</taxon>
        <taxon>Eublepharinae</taxon>
        <taxon>Eublepharis</taxon>
    </lineage>
</organism>
<sequence length="3333" mass="377044">MGHSFHQFKALFWKNWLCRLRSPILSLSEVLWPCMLFLILAVVRFQEPPIQRENCYLEARDLPSRGLYPFVQSLFCNVGSRCKNSSYTAPKKSRFRASSFQHDHNSITDPLDMTFLKDIKELMQGIKETTKKAATLQTLWEERSKLLDPAGSSVFLGMNLSETEKMISTVEHFYNQPYFWDLLYSLPWLQTSHLSQEHGIEYLSELLHTIQKKKLSSAFFPRRCTLFRMKENELSLLRHTHFPMLRRKESWCLRTEAELSFQYNICLGDVVWNPSVKTELESQLGFEKIYIDRVLNYTMTLNKIPTKDTLEQLVCSVLNMVSEAESDKGGSNKRDCIFPPWLEAQTYLVHSVDQIKLYIKILILFSSLETLFMNKLQAAVQNLSQWPFVKKLFLVDGAIRNSLMSDAPSGCNDAFMRSLGLPPDSEIGDVLEEFVCYQNGSSESSKLRNRIHLVKESIQLLQSMIHGQHDLPVSITEGYLGWQEIGEQLAETSASCREIMKSLGKTRAVEDAALSSCQEQLIQSLFWDTLDELWFDLEKNLYWKSLATIVRRTCEMAYYANEGDDIDSLATFLYQNSNNISTPFPQFDFQGVSQAFAFLSSTVKVLQDFPPKSFCEKLLMLYSYLELPAQSLVQDGEQETETIASMLNNKNSIPHLDAELARKVLQMLTSYIFPNSLGKLDTEVFTKDMVALLQNLEKKDVNFSQLRQVSRSLNSKVHVGQEAENSVPDFLAVGLKNISNTSPLWNSPSVWQILKLFQEAELTELMQILHFLPEVVSLFGRAAHKNMTDALIEGYHLMQKQSANMAALSMEELSNEVNSLVELLEQASDMPLESTKALSCLAAVICRNITTTSRDESVSKACNTDLQKYSSTVHEVDAEIFEQLKMLQLQGESLCSDQRFLKEATYKIACFLGQLEEWHPVILKFSEIHPADSSVLNELLAFWNQLSNYVLTSRTNGSNLSHCMLMGGKQTTLQLVEKISNLTLSEISAVMALFEQLADFYSNQNAERSTATLRTKTVLTHLQHVAQEVFRFNDTKDILTSFLSSMHPLMALSSAGNQLQIVLRALLALARNDNLRESLETLWFETERDVENLPSGFNIRHLLLLIAKEFHLLSTAIKPNTLSVLATALRPLNASFLHSFEDVLELGRKWLEEYNSKNYSKIINALISLTADKSSSNDIIKSIKDIISFLELFKNETKGDNPISFVIDFLSGRRLKNNQVAHLILQNSLLNVIYDLTAKEEELHSNDTENQIMEFIDLFFDDTQYENYGKDIVPSQSRTMELVKQILQIAFPSSKEHHRNKIFFLLKDLHKDVIAEMSGEFPFDGAKGLMFARNIFNLLLRNPTVKNITRTHEELLGFVYSLSENRSSPPMQGICENFVYLKKKLSSTLAEFQRVLYNTTNKNCECRRVSESIQKHIEMLTEAVQAPLAGHPLMAFLRNFSLPTDVKIKDCLQNSTELVRELRSLTNISDNTINTVMESSISYPKFLSSTLTAALVGRCDVEALSPLLMFPTGDSTADAVKELCSLPPQKWYTVIVLLLKNLNVRNVIYKIKMPSEVDKLLGMLLDVVSNISSLLKKAQRIFENLPAFLETLKSTSMLDISSFHSIFQNREPRSLVVGSLPSLIKGVCKEDASFFSNTNIFIDMPRITEVLEEDMAKFSIPEDSTPFCLQLYQEILKSPNGALIWTFLKPLLHGKILYTPDTKNINLVMQKANRTFGFVEDLKTYSEAWLRMTELVENSDNFLMINQLQEALQNPFVKNFVESQLHLDVGELMAKLQVYETMIEKMLNNSATEQINLLAQLMGNISSCLRLDRFQPVESVEKLEAKAHELMQQNNFLASVIFNASIQEKAGTNHEFPKNVSYTIRTSILYSLRTDLIKNPVWKAHPQNLPADGFKYNHIFIPLQDMIERAIISVHTGVDTLDAGIQVQAMPYPCHTSDLFLNNIGFFFPLIMMLTWMVSVASMVRKLVYEREMHLEEYMKTMGVPPGIHILAWFLENFVVLGISSCALTVILKVSGIFAYSDCFLVFLFFLDFGVSIAMFSYLLSVFFSSANTAALCASLMYMISFLPYVILLVLQNQLSFANQTFVCFLSTTAFGQGVFLLTLLEGQEQGIHWNNIYQPLAKGGPLTFGWACWMILFDSVIYFIVGWYFSNVIPGRFGLKRSWYFPFTLSFWKNMCSLRSKKQSSFNPTLFFVNETFQGIGSLPKEPEKGGEGENPVGVTLRSLTKEYPDSNKIAIKELSLTFYKGHITALLGPNGAGKTTVMSMLTGLFPPSSGTIIVNGKDMETDLAAIWTEMGVCPQYNVLFDSLTVQEHLLLYGTVKAPLWTKLQLHQQVARALTDVGLFQHQYKHIRALSGGMKRRLSVAISFIGNSKTVVLDEPTSGVDPCSRRRIWDILLKYKAGRTLIFTTHHLDEAEALSDHIAILQHGQLRCCGSPSYLKETYGQGHRLTFIKKPSVFAFEDPRDSLRITAVVQAYIPEAFLKESSGSELTYLIPPEANKASFKGLFQTLDENLQYLHLTGYGVSDTTLEEVFLKLLQSSETSQIPVDVDMEFTQSESGESTHKNGNSFVEAQSIHGARLVLTQMAALLMKRLRHTQRDWRGTLSNVLLPVIFVAMAMALFTVKPLVIDYPSLKLTPELYDNAETFFRAERDCILALKRPPYNLKYCLLVWYNQKGFHALPSYLNQLNNLILWKNLPSDVDWKQYGITLYSCPYGGALLDEDKIMENVRQCGVALCIVLGFSILTASIGSSIVKDRVSGAKRLQHISGLGHKTYWLANFLYDMLLYLVPVCLCIGIITVFQLSAFTFRENLAATALLLILFGYATLPWMYLMSRFFTSSDIAFISYISLNFVCGLCTMLVTLLPRLLAVISKGKSFQNIYGILKWAFIIFPQFCLGQGLIELAYNQIKFDLTSNFGINSYVTPLEMNFLGWIFTEMALQGMLLLLLRILVNSDLLQKPRDHRYITNTSVPLPEDIDVELERKRLFGGSSGNDLLLLYNLQKSYQGFSKRNTAVKGITLGIQRGECFGLLGANGAGKSTTFKMLTGDVIPSAGRAVIRTPIGSEMDILSALSEGIRIGYCPQQDALDSLLTGWEHLYYYCSLRGIPKQHVRKVAGDLVSRLHLDAYADELVGTYSGGTKRKLSTALALVGKPHILLLDEPSSGMDPCSKRYLWNAITKEVQEGCAAVLTSHSMEECEALCTRLAIMVNGSFKCLGSPQHIKNRFGNGYSVKMWLSKENGGQNAITECLQLHFPGILFKGQHLNLLEYHVPQNWGCLAELFRVLESKKTLLQIEHYSISQTTLEQVFINFATQEQEDSNSAQGSCPSHDCHLPV</sequence>
<evidence type="ECO:0000256" key="7">
    <source>
        <dbReference type="ARBA" id="ARBA00022967"/>
    </source>
</evidence>
<dbReference type="InterPro" id="IPR027417">
    <property type="entry name" value="P-loop_NTPase"/>
</dbReference>
<feature type="transmembrane region" description="Helical" evidence="12">
    <location>
        <begin position="2608"/>
        <end position="2628"/>
    </location>
</feature>
<dbReference type="GO" id="GO:0140359">
    <property type="term" value="F:ABC-type transporter activity"/>
    <property type="evidence" value="ECO:0007669"/>
    <property type="project" value="InterPro"/>
</dbReference>
<keyword evidence="6 15" id="KW-0067">ATP-binding</keyword>
<dbReference type="KEGG" id="emc:129337775"/>
<dbReference type="PROSITE" id="PS00211">
    <property type="entry name" value="ABC_TRANSPORTER_1"/>
    <property type="match status" value="1"/>
</dbReference>
<keyword evidence="3 12" id="KW-0812">Transmembrane</keyword>
<dbReference type="Pfam" id="PF00005">
    <property type="entry name" value="ABC_tran"/>
    <property type="match status" value="2"/>
</dbReference>
<evidence type="ECO:0000256" key="4">
    <source>
        <dbReference type="ARBA" id="ARBA00022737"/>
    </source>
</evidence>
<feature type="transmembrane region" description="Helical" evidence="12">
    <location>
        <begin position="2024"/>
        <end position="2048"/>
    </location>
</feature>
<dbReference type="FunFam" id="3.40.50.300:FF:000298">
    <property type="entry name" value="ATP-binding cassette sub-family A member 12"/>
    <property type="match status" value="1"/>
</dbReference>
<feature type="domain" description="ABC transporter" evidence="13">
    <location>
        <begin position="2220"/>
        <end position="2453"/>
    </location>
</feature>
<dbReference type="GO" id="GO:0032376">
    <property type="term" value="P:positive regulation of cholesterol transport"/>
    <property type="evidence" value="ECO:0007669"/>
    <property type="project" value="UniProtKB-ARBA"/>
</dbReference>
<keyword evidence="11" id="KW-0968">Cytoplasmic vesicle</keyword>
<feature type="transmembrane region" description="Helical" evidence="12">
    <location>
        <begin position="2126"/>
        <end position="2150"/>
    </location>
</feature>
<dbReference type="InterPro" id="IPR013525">
    <property type="entry name" value="ABC2_TM"/>
</dbReference>
<evidence type="ECO:0000313" key="15">
    <source>
        <dbReference type="RefSeq" id="XP_054847700.1"/>
    </source>
</evidence>
<reference evidence="15" key="1">
    <citation type="submission" date="2025-08" db="UniProtKB">
        <authorList>
            <consortium name="RefSeq"/>
        </authorList>
    </citation>
    <scope>IDENTIFICATION</scope>
    <source>
        <tissue evidence="15">Blood</tissue>
    </source>
</reference>
<feature type="transmembrane region" description="Helical" evidence="12">
    <location>
        <begin position="1946"/>
        <end position="1969"/>
    </location>
</feature>
<feature type="transmembrane region" description="Helical" evidence="12">
    <location>
        <begin position="2055"/>
        <end position="2075"/>
    </location>
</feature>
<evidence type="ECO:0000256" key="8">
    <source>
        <dbReference type="ARBA" id="ARBA00022989"/>
    </source>
</evidence>
<dbReference type="Pfam" id="PF23321">
    <property type="entry name" value="R1_ABCA1"/>
    <property type="match status" value="1"/>
</dbReference>
<feature type="transmembrane region" description="Helical" evidence="12">
    <location>
        <begin position="2880"/>
        <end position="2901"/>
    </location>
</feature>
<dbReference type="InterPro" id="IPR017871">
    <property type="entry name" value="ABC_transporter-like_CS"/>
</dbReference>
<feature type="transmembrane region" description="Helical" evidence="12">
    <location>
        <begin position="2812"/>
        <end position="2832"/>
    </location>
</feature>
<dbReference type="PROSITE" id="PS50893">
    <property type="entry name" value="ABC_TRANSPORTER_2"/>
    <property type="match status" value="2"/>
</dbReference>
<evidence type="ECO:0000256" key="2">
    <source>
        <dbReference type="ARBA" id="ARBA00022448"/>
    </source>
</evidence>
<keyword evidence="8 12" id="KW-1133">Transmembrane helix</keyword>
<feature type="transmembrane region" description="Helical" evidence="12">
    <location>
        <begin position="2734"/>
        <end position="2754"/>
    </location>
</feature>
<dbReference type="CDD" id="cd03263">
    <property type="entry name" value="ABC_subfamily_A"/>
    <property type="match status" value="2"/>
</dbReference>
<evidence type="ECO:0000256" key="5">
    <source>
        <dbReference type="ARBA" id="ARBA00022741"/>
    </source>
</evidence>
<dbReference type="PANTHER" id="PTHR19229:SF113">
    <property type="entry name" value="ATP-BINDING CASSETTE SUB-FAMILY A MEMBER 13"/>
    <property type="match status" value="1"/>
</dbReference>
<feature type="transmembrane region" description="Helical" evidence="12">
    <location>
        <begin position="1990"/>
        <end position="2012"/>
    </location>
</feature>
<evidence type="ECO:0000256" key="11">
    <source>
        <dbReference type="ARBA" id="ARBA00023329"/>
    </source>
</evidence>
<dbReference type="Gene3D" id="3.40.50.300">
    <property type="entry name" value="P-loop containing nucleotide triphosphate hydrolases"/>
    <property type="match status" value="2"/>
</dbReference>
<keyword evidence="2" id="KW-0813">Transport</keyword>
<dbReference type="SMART" id="SM00382">
    <property type="entry name" value="AAA"/>
    <property type="match status" value="2"/>
</dbReference>
<feature type="transmembrane region" description="Helical" evidence="12">
    <location>
        <begin position="2844"/>
        <end position="2868"/>
    </location>
</feature>
<evidence type="ECO:0000256" key="6">
    <source>
        <dbReference type="ARBA" id="ARBA00022840"/>
    </source>
</evidence>
<evidence type="ECO:0000256" key="9">
    <source>
        <dbReference type="ARBA" id="ARBA00023055"/>
    </source>
</evidence>
<evidence type="ECO:0000256" key="1">
    <source>
        <dbReference type="ARBA" id="ARBA00004439"/>
    </source>
</evidence>
<keyword evidence="14" id="KW-1185">Reference proteome</keyword>
<protein>
    <submittedName>
        <fullName evidence="15">ATP-binding cassette sub-family A member 13</fullName>
    </submittedName>
</protein>